<sequence length="53" mass="5843">MFRPCHFLAVDRAHRRLVLSIRGSLELGDICTDLAARPAEWSFGGGLGPCHVH</sequence>
<keyword evidence="2" id="KW-1185">Reference proteome</keyword>
<dbReference type="InterPro" id="IPR029058">
    <property type="entry name" value="AB_hydrolase_fold"/>
</dbReference>
<evidence type="ECO:0000313" key="1">
    <source>
        <dbReference type="EMBL" id="GFH30606.1"/>
    </source>
</evidence>
<evidence type="ECO:0000313" key="2">
    <source>
        <dbReference type="Proteomes" id="UP000485058"/>
    </source>
</evidence>
<organism evidence="1 2">
    <name type="scientific">Haematococcus lacustris</name>
    <name type="common">Green alga</name>
    <name type="synonym">Haematococcus pluvialis</name>
    <dbReference type="NCBI Taxonomy" id="44745"/>
    <lineage>
        <taxon>Eukaryota</taxon>
        <taxon>Viridiplantae</taxon>
        <taxon>Chlorophyta</taxon>
        <taxon>core chlorophytes</taxon>
        <taxon>Chlorophyceae</taxon>
        <taxon>CS clade</taxon>
        <taxon>Chlamydomonadales</taxon>
        <taxon>Haematococcaceae</taxon>
        <taxon>Haematococcus</taxon>
    </lineage>
</organism>
<proteinExistence type="predicted"/>
<dbReference type="AlphaFoldDB" id="A0A6A0ACX2"/>
<dbReference type="Proteomes" id="UP000485058">
    <property type="component" value="Unassembled WGS sequence"/>
</dbReference>
<reference evidence="1 2" key="1">
    <citation type="submission" date="2020-02" db="EMBL/GenBank/DDBJ databases">
        <title>Draft genome sequence of Haematococcus lacustris strain NIES-144.</title>
        <authorList>
            <person name="Morimoto D."/>
            <person name="Nakagawa S."/>
            <person name="Yoshida T."/>
            <person name="Sawayama S."/>
        </authorList>
    </citation>
    <scope>NUCLEOTIDE SEQUENCE [LARGE SCALE GENOMIC DNA]</scope>
    <source>
        <strain evidence="1 2">NIES-144</strain>
    </source>
</reference>
<name>A0A6A0ACX2_HAELA</name>
<feature type="non-terminal residue" evidence="1">
    <location>
        <position position="1"/>
    </location>
</feature>
<protein>
    <submittedName>
        <fullName evidence="1">Lipase_3 domain-containing protein</fullName>
    </submittedName>
</protein>
<feature type="non-terminal residue" evidence="1">
    <location>
        <position position="53"/>
    </location>
</feature>
<accession>A0A6A0ACX2</accession>
<gene>
    <name evidence="1" type="ORF">HaLaN_29490</name>
</gene>
<dbReference type="Gene3D" id="3.40.50.1820">
    <property type="entry name" value="alpha/beta hydrolase"/>
    <property type="match status" value="1"/>
</dbReference>
<dbReference type="EMBL" id="BLLF01005017">
    <property type="protein sequence ID" value="GFH30606.1"/>
    <property type="molecule type" value="Genomic_DNA"/>
</dbReference>
<comment type="caution">
    <text evidence="1">The sequence shown here is derived from an EMBL/GenBank/DDBJ whole genome shotgun (WGS) entry which is preliminary data.</text>
</comment>